<evidence type="ECO:0000313" key="1">
    <source>
        <dbReference type="EMBL" id="PTL35165.1"/>
    </source>
</evidence>
<dbReference type="AlphaFoldDB" id="A0A2T4TVM9"/>
<sequence length="131" mass="14339">MSTWKRLGIGLLTTTMLIGGGMASAQKEQPKESDPFQNLGLSADQHTKLEAAKKDRMAALGASEQKMLDLRKKLVSLIFDKKASDKDIDQVVNQLGAADKEVLLSQIKFHKTIRQALTQEQLTTLSKGGSK</sequence>
<evidence type="ECO:0000313" key="2">
    <source>
        <dbReference type="Proteomes" id="UP000241436"/>
    </source>
</evidence>
<protein>
    <recommendedName>
        <fullName evidence="3">Periplasmic heavy metal sensor</fullName>
    </recommendedName>
</protein>
<comment type="caution">
    <text evidence="1">The sequence shown here is derived from an EMBL/GenBank/DDBJ whole genome shotgun (WGS) entry which is preliminary data.</text>
</comment>
<accession>A0A2T4TVM9</accession>
<evidence type="ECO:0008006" key="3">
    <source>
        <dbReference type="Google" id="ProtNLM"/>
    </source>
</evidence>
<organism evidence="1 2">
    <name type="scientific">Candidatus Methylomirabilis limnetica</name>
    <dbReference type="NCBI Taxonomy" id="2033718"/>
    <lineage>
        <taxon>Bacteria</taxon>
        <taxon>Candidatus Methylomirabilota</taxon>
        <taxon>Candidatus Methylomirabilia</taxon>
        <taxon>Candidatus Methylomirabilales</taxon>
        <taxon>Candidatus Methylomirabilaceae</taxon>
        <taxon>Candidatus Methylomirabilis</taxon>
    </lineage>
</organism>
<gene>
    <name evidence="1" type="ORF">CLG94_10675</name>
</gene>
<dbReference type="RefSeq" id="WP_107563411.1">
    <property type="nucleotide sequence ID" value="NZ_NVQC01000028.1"/>
</dbReference>
<proteinExistence type="predicted"/>
<dbReference type="Proteomes" id="UP000241436">
    <property type="component" value="Unassembled WGS sequence"/>
</dbReference>
<reference evidence="2" key="2">
    <citation type="journal article" date="2018" name="Environ. Microbiol.">
        <title>Bloom of a denitrifying methanotroph, 'Candidatus Methylomirabilis limnetica', in a deep stratified lake.</title>
        <authorList>
            <person name="Graf J.S."/>
            <person name="Mayr M.J."/>
            <person name="Marchant H.K."/>
            <person name="Tienken D."/>
            <person name="Hach P.F."/>
            <person name="Brand A."/>
            <person name="Schubert C.J."/>
            <person name="Kuypers M.M."/>
            <person name="Milucka J."/>
        </authorList>
    </citation>
    <scope>NUCLEOTIDE SEQUENCE [LARGE SCALE GENOMIC DNA]</scope>
    <source>
        <strain evidence="2">Zug</strain>
    </source>
</reference>
<reference evidence="1 2" key="1">
    <citation type="submission" date="2017-09" db="EMBL/GenBank/DDBJ databases">
        <title>Bloom of a denitrifying methanotroph, Candidatus Methylomirabilis limnetica, in a deep stratified lake.</title>
        <authorList>
            <person name="Graf J.S."/>
            <person name="Marchant H.K."/>
            <person name="Tienken D."/>
            <person name="Hach P.F."/>
            <person name="Brand A."/>
            <person name="Schubert C.J."/>
            <person name="Kuypers M.M."/>
            <person name="Milucka J."/>
        </authorList>
    </citation>
    <scope>NUCLEOTIDE SEQUENCE [LARGE SCALE GENOMIC DNA]</scope>
    <source>
        <strain evidence="1 2">Zug</strain>
    </source>
</reference>
<keyword evidence="2" id="KW-1185">Reference proteome</keyword>
<dbReference type="Gene3D" id="1.20.120.1490">
    <property type="match status" value="1"/>
</dbReference>
<dbReference type="EMBL" id="NVQC01000028">
    <property type="protein sequence ID" value="PTL35165.1"/>
    <property type="molecule type" value="Genomic_DNA"/>
</dbReference>
<name>A0A2T4TVM9_9BACT</name>